<sequence length="207" mass="20984">MLLKKSTEVVVHIGPLVDATDMVTVETALTLGSGYAELYTAGATSATAIHANTWAHISGGVYRLTLTSSNTSIVGPLLIHIHPVGAVPIVLRADVLGDTAFNTLTTGSALAANVTQINSDATAAANLASSALGIQTLTVQTGATTTSIPTNLTQTDNNFFAGRTLVITSGTLKGQATTISAYNGTTKYLTVAALTEAPGTAITAVIV</sequence>
<gene>
    <name evidence="2" type="ORF">UFOVP1200_37</name>
    <name evidence="1" type="ORF">UFOVP469_7</name>
</gene>
<proteinExistence type="predicted"/>
<evidence type="ECO:0000313" key="2">
    <source>
        <dbReference type="EMBL" id="CAB4190109.1"/>
    </source>
</evidence>
<name>A0A6J5MG68_9CAUD</name>
<protein>
    <submittedName>
        <fullName evidence="1">Uncharacterized protein</fullName>
    </submittedName>
</protein>
<reference evidence="1" key="1">
    <citation type="submission" date="2020-04" db="EMBL/GenBank/DDBJ databases">
        <authorList>
            <person name="Chiriac C."/>
            <person name="Salcher M."/>
            <person name="Ghai R."/>
            <person name="Kavagutti S V."/>
        </authorList>
    </citation>
    <scope>NUCLEOTIDE SEQUENCE</scope>
</reference>
<organism evidence="1">
    <name type="scientific">uncultured Caudovirales phage</name>
    <dbReference type="NCBI Taxonomy" id="2100421"/>
    <lineage>
        <taxon>Viruses</taxon>
        <taxon>Duplodnaviria</taxon>
        <taxon>Heunggongvirae</taxon>
        <taxon>Uroviricota</taxon>
        <taxon>Caudoviricetes</taxon>
        <taxon>Peduoviridae</taxon>
        <taxon>Maltschvirus</taxon>
        <taxon>Maltschvirus maltsch</taxon>
    </lineage>
</organism>
<dbReference type="EMBL" id="LR797153">
    <property type="protein sequence ID" value="CAB4190109.1"/>
    <property type="molecule type" value="Genomic_DNA"/>
</dbReference>
<dbReference type="EMBL" id="LR796428">
    <property type="protein sequence ID" value="CAB4144026.1"/>
    <property type="molecule type" value="Genomic_DNA"/>
</dbReference>
<evidence type="ECO:0000313" key="1">
    <source>
        <dbReference type="EMBL" id="CAB4144026.1"/>
    </source>
</evidence>
<accession>A0A6J5MG68</accession>